<dbReference type="KEGG" id="ndi:NDAI_0A05710"/>
<dbReference type="STRING" id="1071378.G0W4I8"/>
<comment type="catalytic activity">
    <reaction evidence="1">
        <text>3-hydroxy-2-methylpropanoyl-CoA + H2O = 3-hydroxy-2-methylpropanoate + CoA + H(+)</text>
        <dbReference type="Rhea" id="RHEA:20888"/>
        <dbReference type="ChEBI" id="CHEBI:11805"/>
        <dbReference type="ChEBI" id="CHEBI:15377"/>
        <dbReference type="ChEBI" id="CHEBI:15378"/>
        <dbReference type="ChEBI" id="CHEBI:57287"/>
        <dbReference type="ChEBI" id="CHEBI:57340"/>
        <dbReference type="EC" id="3.1.2.4"/>
    </reaction>
</comment>
<dbReference type="GO" id="GO:0005763">
    <property type="term" value="C:mitochondrial small ribosomal subunit"/>
    <property type="evidence" value="ECO:0007669"/>
    <property type="project" value="EnsemblFungi"/>
</dbReference>
<dbReference type="FunFam" id="3.90.226.10:FF:000080">
    <property type="entry name" value="3-hydroxyisobutyryl-CoA hydrolase, mitochondrial"/>
    <property type="match status" value="1"/>
</dbReference>
<dbReference type="Pfam" id="PF16113">
    <property type="entry name" value="ECH_2"/>
    <property type="match status" value="1"/>
</dbReference>
<dbReference type="HOGENOM" id="CLU_009834_22_0_1"/>
<dbReference type="InterPro" id="IPR029045">
    <property type="entry name" value="ClpP/crotonase-like_dom_sf"/>
</dbReference>
<dbReference type="GO" id="GO:0003860">
    <property type="term" value="F:3-hydroxyisobutyryl-CoA hydrolase activity"/>
    <property type="evidence" value="ECO:0007669"/>
    <property type="project" value="UniProtKB-EC"/>
</dbReference>
<dbReference type="InterPro" id="IPR018376">
    <property type="entry name" value="Enoyl-CoA_hyd/isom_CS"/>
</dbReference>
<dbReference type="CDD" id="cd06558">
    <property type="entry name" value="crotonase-like"/>
    <property type="match status" value="1"/>
</dbReference>
<dbReference type="RefSeq" id="XP_003667969.1">
    <property type="nucleotide sequence ID" value="XM_003667921.1"/>
</dbReference>
<protein>
    <recommendedName>
        <fullName evidence="2">3-hydroxyisobutyryl-CoA hydrolase</fullName>
        <ecNumber evidence="2">3.1.2.4</ecNumber>
    </recommendedName>
</protein>
<dbReference type="GeneID" id="11493909"/>
<evidence type="ECO:0000313" key="6">
    <source>
        <dbReference type="Proteomes" id="UP000000689"/>
    </source>
</evidence>
<gene>
    <name evidence="5" type="primary">NDAI0A05710</name>
    <name evidence="5" type="ordered locus">NDAI_0A05710</name>
</gene>
<dbReference type="InterPro" id="IPR032259">
    <property type="entry name" value="HIBYL-CoA-H"/>
</dbReference>
<name>G0W4I8_NAUDC</name>
<accession>G0W4I8</accession>
<dbReference type="EC" id="3.1.2.4" evidence="2"/>
<dbReference type="OMA" id="CIWNGYA"/>
<keyword evidence="6" id="KW-1185">Reference proteome</keyword>
<dbReference type="InterPro" id="IPR045004">
    <property type="entry name" value="ECH_dom"/>
</dbReference>
<keyword evidence="3" id="KW-0378">Hydrolase</keyword>
<evidence type="ECO:0000259" key="4">
    <source>
        <dbReference type="Pfam" id="PF16113"/>
    </source>
</evidence>
<dbReference type="PANTHER" id="PTHR43176:SF3">
    <property type="entry name" value="3-HYDROXYISOBUTYRYL-COA HYDROLASE, MITOCHONDRIAL"/>
    <property type="match status" value="1"/>
</dbReference>
<evidence type="ECO:0000256" key="1">
    <source>
        <dbReference type="ARBA" id="ARBA00001709"/>
    </source>
</evidence>
<dbReference type="SUPFAM" id="SSF52096">
    <property type="entry name" value="ClpP/crotonase"/>
    <property type="match status" value="1"/>
</dbReference>
<dbReference type="Proteomes" id="UP000000689">
    <property type="component" value="Chromosome 1"/>
</dbReference>
<dbReference type="Gene3D" id="3.90.226.10">
    <property type="entry name" value="2-enoyl-CoA Hydratase, Chain A, domain 1"/>
    <property type="match status" value="1"/>
</dbReference>
<dbReference type="AlphaFoldDB" id="G0W4I8"/>
<feature type="domain" description="Enoyl-CoA hydratase/isomerase" evidence="4">
    <location>
        <begin position="45"/>
        <end position="396"/>
    </location>
</feature>
<proteinExistence type="predicted"/>
<sequence>MLRTILYRSRETYHLFLKRSLMTTKATLKEKNASPVLFTLQDTARVVTLNRPKKLNALNTEICKNMFQTLNEYVKSDVTNMIILKSSDPGRSFCAGGDVATVATCNLEGQIDKSIELFTAEYSLNFQLATYPKAIVSIMDGITMGGGVGLSIHTPFRVATENTKWAMPEMDIGFFPDVGTTFALPRLVTLANSRAQMALYLCLTGDLVTGEDAYLLGLSSHYINSDNLKDLEKRLGELSPPTHKSLKARERKTMFFDMINATINEFCTNLPKNHTFKYSSEQLQVIEKCFDINQVTSIEDIFKHLSEYTGSNEAREFCNEVSMKLSSKSVRSMQLAIKLIQDNCKDDVGSSLRRDLVTASNMCINEDGLTEFSEATRHKLIEKNKAPYPWKKIEPMSSGQLNSLLVPKPRLMLSLWKNSADVTWSQYPYHMKYQLPTEEAVKRYIKRNDGMSDNLEESLLTKADVVRYFSGFNELTRNKVNIAQYCASICDRKCTVDQTNGALKWEDS</sequence>
<evidence type="ECO:0000313" key="5">
    <source>
        <dbReference type="EMBL" id="CCD22726.1"/>
    </source>
</evidence>
<dbReference type="OrthoDB" id="1737613at2759"/>
<dbReference type="eggNOG" id="KOG1684">
    <property type="taxonomic scope" value="Eukaryota"/>
</dbReference>
<evidence type="ECO:0000256" key="3">
    <source>
        <dbReference type="ARBA" id="ARBA00022801"/>
    </source>
</evidence>
<reference evidence="5 6" key="1">
    <citation type="journal article" date="2011" name="Proc. Natl. Acad. Sci. U.S.A.">
        <title>Evolutionary erosion of yeast sex chromosomes by mating-type switching accidents.</title>
        <authorList>
            <person name="Gordon J.L."/>
            <person name="Armisen D."/>
            <person name="Proux-Wera E."/>
            <person name="Oheigeartaigh S.S."/>
            <person name="Byrne K.P."/>
            <person name="Wolfe K.H."/>
        </authorList>
    </citation>
    <scope>NUCLEOTIDE SEQUENCE [LARGE SCALE GENOMIC DNA]</scope>
    <source>
        <strain evidence="6">ATCC 10597 / BCRC 20456 / CBS 421 / NBRC 0211 / NRRL Y-12639</strain>
    </source>
</reference>
<dbReference type="PROSITE" id="PS00166">
    <property type="entry name" value="ENOYL_COA_HYDRATASE"/>
    <property type="match status" value="1"/>
</dbReference>
<dbReference type="GO" id="GO:0006574">
    <property type="term" value="P:L-valine catabolic process"/>
    <property type="evidence" value="ECO:0007669"/>
    <property type="project" value="TreeGrafter"/>
</dbReference>
<dbReference type="GO" id="GO:0003735">
    <property type="term" value="F:structural constituent of ribosome"/>
    <property type="evidence" value="ECO:0007669"/>
    <property type="project" value="EnsemblFungi"/>
</dbReference>
<organism evidence="5 6">
    <name type="scientific">Naumovozyma dairenensis (strain ATCC 10597 / BCRC 20456 / CBS 421 / NBRC 0211 / NRRL Y-12639)</name>
    <name type="common">Saccharomyces dairenensis</name>
    <dbReference type="NCBI Taxonomy" id="1071378"/>
    <lineage>
        <taxon>Eukaryota</taxon>
        <taxon>Fungi</taxon>
        <taxon>Dikarya</taxon>
        <taxon>Ascomycota</taxon>
        <taxon>Saccharomycotina</taxon>
        <taxon>Saccharomycetes</taxon>
        <taxon>Saccharomycetales</taxon>
        <taxon>Saccharomycetaceae</taxon>
        <taxon>Naumovozyma</taxon>
    </lineage>
</organism>
<dbReference type="PANTHER" id="PTHR43176">
    <property type="entry name" value="3-HYDROXYISOBUTYRYL-COA HYDROLASE-RELATED"/>
    <property type="match status" value="1"/>
</dbReference>
<dbReference type="EMBL" id="HE580267">
    <property type="protein sequence ID" value="CCD22726.1"/>
    <property type="molecule type" value="Genomic_DNA"/>
</dbReference>
<evidence type="ECO:0000256" key="2">
    <source>
        <dbReference type="ARBA" id="ARBA00011915"/>
    </source>
</evidence>